<comment type="caution">
    <text evidence="1">The sequence shown here is derived from an EMBL/GenBank/DDBJ whole genome shotgun (WGS) entry which is preliminary data.</text>
</comment>
<sequence length="201" mass="22997">MILTFLLRQQASFGRIHSTVDKKARTVRSHVSTVLWSSQIISQEQNLCDVHSVKALFAMAQSRDIVQPRLQNILPNMLLSAIYAVNKSNSKRISLGLECHRGSFCPVVKLSTATGGFKSIKFDVASWKVFKNYFDLIDTYFQDAYIFQSEYGRPTKIYMENHDLMFTTSYNTKSILIEERPVGTPLFSNLLLDEEDEDINL</sequence>
<name>A0A232EFU2_9HYME</name>
<reference evidence="1 2" key="1">
    <citation type="journal article" date="2017" name="Curr. Biol.">
        <title>The Evolution of Venom by Co-option of Single-Copy Genes.</title>
        <authorList>
            <person name="Martinson E.O."/>
            <person name="Mrinalini"/>
            <person name="Kelkar Y.D."/>
            <person name="Chang C.H."/>
            <person name="Werren J.H."/>
        </authorList>
    </citation>
    <scope>NUCLEOTIDE SEQUENCE [LARGE SCALE GENOMIC DNA]</scope>
    <source>
        <strain evidence="1 2">Alberta</strain>
        <tissue evidence="1">Whole body</tissue>
    </source>
</reference>
<proteinExistence type="predicted"/>
<dbReference type="OrthoDB" id="7549643at2759"/>
<dbReference type="Proteomes" id="UP000215335">
    <property type="component" value="Unassembled WGS sequence"/>
</dbReference>
<evidence type="ECO:0000313" key="2">
    <source>
        <dbReference type="Proteomes" id="UP000215335"/>
    </source>
</evidence>
<accession>A0A232EFU2</accession>
<gene>
    <name evidence="1" type="ORF">TSAR_013496</name>
</gene>
<organism evidence="1 2">
    <name type="scientific">Trichomalopsis sarcophagae</name>
    <dbReference type="NCBI Taxonomy" id="543379"/>
    <lineage>
        <taxon>Eukaryota</taxon>
        <taxon>Metazoa</taxon>
        <taxon>Ecdysozoa</taxon>
        <taxon>Arthropoda</taxon>
        <taxon>Hexapoda</taxon>
        <taxon>Insecta</taxon>
        <taxon>Pterygota</taxon>
        <taxon>Neoptera</taxon>
        <taxon>Endopterygota</taxon>
        <taxon>Hymenoptera</taxon>
        <taxon>Apocrita</taxon>
        <taxon>Proctotrupomorpha</taxon>
        <taxon>Chalcidoidea</taxon>
        <taxon>Pteromalidae</taxon>
        <taxon>Pteromalinae</taxon>
        <taxon>Trichomalopsis</taxon>
    </lineage>
</organism>
<protein>
    <submittedName>
        <fullName evidence="1">Uncharacterized protein</fullName>
    </submittedName>
</protein>
<evidence type="ECO:0000313" key="1">
    <source>
        <dbReference type="EMBL" id="OXU17221.1"/>
    </source>
</evidence>
<keyword evidence="2" id="KW-1185">Reference proteome</keyword>
<dbReference type="EMBL" id="NNAY01004931">
    <property type="protein sequence ID" value="OXU17221.1"/>
    <property type="molecule type" value="Genomic_DNA"/>
</dbReference>
<dbReference type="AlphaFoldDB" id="A0A232EFU2"/>